<sequence length="192" mass="21865">MLGSFRIRMLVVIIIAALVGLSLQSEHSSKKIVEPVIKYVMKDYGLQENMTQYLSKFKDERNTEPLAVSTNTSLQQPCDFVDIERKYGWHWNENSQQQEFFPAVLIKVEENSLVKPVYEGRVADISSDERGKTVLIDHGGSLYSSYGGLKEVLVEKDRDLNKDSIIGRTGPELYFQMTSKDGPLNPNKLFEQ</sequence>
<dbReference type="CDD" id="cd12797">
    <property type="entry name" value="M23_peptidase"/>
    <property type="match status" value="1"/>
</dbReference>
<gene>
    <name evidence="2" type="ORF">ASZ90_018254</name>
</gene>
<dbReference type="AlphaFoldDB" id="A0A0W8E6I1"/>
<reference evidence="2" key="1">
    <citation type="journal article" date="2015" name="Proc. Natl. Acad. Sci. U.S.A.">
        <title>Networks of energetic and metabolic interactions define dynamics in microbial communities.</title>
        <authorList>
            <person name="Embree M."/>
            <person name="Liu J.K."/>
            <person name="Al-Bassam M.M."/>
            <person name="Zengler K."/>
        </authorList>
    </citation>
    <scope>NUCLEOTIDE SEQUENCE</scope>
</reference>
<organism evidence="2">
    <name type="scientific">hydrocarbon metagenome</name>
    <dbReference type="NCBI Taxonomy" id="938273"/>
    <lineage>
        <taxon>unclassified sequences</taxon>
        <taxon>metagenomes</taxon>
        <taxon>ecological metagenomes</taxon>
    </lineage>
</organism>
<dbReference type="Pfam" id="PF01551">
    <property type="entry name" value="Peptidase_M23"/>
    <property type="match status" value="1"/>
</dbReference>
<protein>
    <submittedName>
        <fullName evidence="2">Membrane protein</fullName>
    </submittedName>
</protein>
<dbReference type="SUPFAM" id="SSF51261">
    <property type="entry name" value="Duplicated hybrid motif"/>
    <property type="match status" value="1"/>
</dbReference>
<accession>A0A0W8E6I1</accession>
<evidence type="ECO:0000259" key="1">
    <source>
        <dbReference type="Pfam" id="PF01551"/>
    </source>
</evidence>
<name>A0A0W8E6I1_9ZZZZ</name>
<dbReference type="InterPro" id="IPR011055">
    <property type="entry name" value="Dup_hybrid_motif"/>
</dbReference>
<evidence type="ECO:0000313" key="2">
    <source>
        <dbReference type="EMBL" id="KUG04248.1"/>
    </source>
</evidence>
<feature type="domain" description="M23ase beta-sheet core" evidence="1">
    <location>
        <begin position="104"/>
        <end position="186"/>
    </location>
</feature>
<dbReference type="Gene3D" id="2.70.70.10">
    <property type="entry name" value="Glucose Permease (Domain IIA)"/>
    <property type="match status" value="1"/>
</dbReference>
<proteinExistence type="predicted"/>
<dbReference type="InterPro" id="IPR016047">
    <property type="entry name" value="M23ase_b-sheet_dom"/>
</dbReference>
<comment type="caution">
    <text evidence="2">The sequence shown here is derived from an EMBL/GenBank/DDBJ whole genome shotgun (WGS) entry which is preliminary data.</text>
</comment>
<dbReference type="EMBL" id="LNQE01001853">
    <property type="protein sequence ID" value="KUG04248.1"/>
    <property type="molecule type" value="Genomic_DNA"/>
</dbReference>